<comment type="caution">
    <text evidence="2">The sequence shown here is derived from an EMBL/GenBank/DDBJ whole genome shotgun (WGS) entry which is preliminary data.</text>
</comment>
<reference evidence="2" key="1">
    <citation type="submission" date="2021-10" db="EMBL/GenBank/DDBJ databases">
        <title>Tropical sea cucumber genome reveals ecological adaptation and Cuvierian tubules defense mechanism.</title>
        <authorList>
            <person name="Chen T."/>
        </authorList>
    </citation>
    <scope>NUCLEOTIDE SEQUENCE</scope>
    <source>
        <strain evidence="2">Nanhai2018</strain>
        <tissue evidence="2">Muscle</tissue>
    </source>
</reference>
<proteinExistence type="predicted"/>
<sequence>MCISQFISIYPDLVAEEDEFFRLRVGAGQHQTTTITMIADERAVGTAHIESCPQTQEISIGSQLIFTPPSCYDNSNNFVEASTCNPPSESSPSTSAIVTCHCRLQPTLQCTFVVIVSQERISPCPKTQLISFGRRVVFSPPSCYDSNGNMYSSICNPSSGTFFTTCATVTCLCSLQPSLQCTFDVTLSQENEVANKDKKLHPVDVAGEFIKNRIDQKGFVCQYLNDYIASVTKNPEKLSETETSPPGRENKGNLRKRPWTKKEKDAVHKGLRKYFYPEPNLERRIVKSVSKTKL</sequence>
<name>A0A9Q1BC76_HOLLE</name>
<organism evidence="2 3">
    <name type="scientific">Holothuria leucospilota</name>
    <name type="common">Black long sea cucumber</name>
    <name type="synonym">Mertensiothuria leucospilota</name>
    <dbReference type="NCBI Taxonomy" id="206669"/>
    <lineage>
        <taxon>Eukaryota</taxon>
        <taxon>Metazoa</taxon>
        <taxon>Echinodermata</taxon>
        <taxon>Eleutherozoa</taxon>
        <taxon>Echinozoa</taxon>
        <taxon>Holothuroidea</taxon>
        <taxon>Aspidochirotacea</taxon>
        <taxon>Aspidochirotida</taxon>
        <taxon>Holothuriidae</taxon>
        <taxon>Holothuria</taxon>
    </lineage>
</organism>
<feature type="region of interest" description="Disordered" evidence="1">
    <location>
        <begin position="235"/>
        <end position="266"/>
    </location>
</feature>
<evidence type="ECO:0000313" key="2">
    <source>
        <dbReference type="EMBL" id="KAJ8019202.1"/>
    </source>
</evidence>
<dbReference type="EMBL" id="JAIZAY010000060">
    <property type="protein sequence ID" value="KAJ8019202.1"/>
    <property type="molecule type" value="Genomic_DNA"/>
</dbReference>
<keyword evidence="3" id="KW-1185">Reference proteome</keyword>
<dbReference type="AlphaFoldDB" id="A0A9Q1BC76"/>
<evidence type="ECO:0000313" key="3">
    <source>
        <dbReference type="Proteomes" id="UP001152320"/>
    </source>
</evidence>
<protein>
    <submittedName>
        <fullName evidence="2">Uncharacterized protein</fullName>
    </submittedName>
</protein>
<evidence type="ECO:0000256" key="1">
    <source>
        <dbReference type="SAM" id="MobiDB-lite"/>
    </source>
</evidence>
<gene>
    <name evidence="2" type="ORF">HOLleu_42360</name>
</gene>
<dbReference type="Proteomes" id="UP001152320">
    <property type="component" value="Unassembled WGS sequence"/>
</dbReference>
<accession>A0A9Q1BC76</accession>